<dbReference type="EMBL" id="UINC01001771">
    <property type="protein sequence ID" value="SUZ88452.1"/>
    <property type="molecule type" value="Genomic_DNA"/>
</dbReference>
<dbReference type="Pfam" id="PF00293">
    <property type="entry name" value="NUDIX"/>
    <property type="match status" value="1"/>
</dbReference>
<dbReference type="GO" id="GO:0006167">
    <property type="term" value="P:AMP biosynthetic process"/>
    <property type="evidence" value="ECO:0007669"/>
    <property type="project" value="TreeGrafter"/>
</dbReference>
<dbReference type="InterPro" id="IPR051325">
    <property type="entry name" value="Nudix_hydrolase_domain"/>
</dbReference>
<dbReference type="PRINTS" id="PR00502">
    <property type="entry name" value="NUDIXFAMILY"/>
</dbReference>
<dbReference type="InterPro" id="IPR020476">
    <property type="entry name" value="Nudix_hydrolase"/>
</dbReference>
<dbReference type="InterPro" id="IPR000086">
    <property type="entry name" value="NUDIX_hydrolase_dom"/>
</dbReference>
<dbReference type="InterPro" id="IPR015797">
    <property type="entry name" value="NUDIX_hydrolase-like_dom_sf"/>
</dbReference>
<dbReference type="Gene3D" id="3.90.79.10">
    <property type="entry name" value="Nucleoside Triphosphate Pyrophosphohydrolase"/>
    <property type="match status" value="1"/>
</dbReference>
<dbReference type="InterPro" id="IPR020084">
    <property type="entry name" value="NUDIX_hydrolase_CS"/>
</dbReference>
<dbReference type="AlphaFoldDB" id="A0A381R9S9"/>
<dbReference type="PROSITE" id="PS51462">
    <property type="entry name" value="NUDIX"/>
    <property type="match status" value="1"/>
</dbReference>
<feature type="domain" description="Nudix hydrolase" evidence="2">
    <location>
        <begin position="4"/>
        <end position="137"/>
    </location>
</feature>
<keyword evidence="1" id="KW-0378">Hydrolase</keyword>
<reference evidence="3" key="1">
    <citation type="submission" date="2018-05" db="EMBL/GenBank/DDBJ databases">
        <authorList>
            <person name="Lanie J.A."/>
            <person name="Ng W.-L."/>
            <person name="Kazmierczak K.M."/>
            <person name="Andrzejewski T.M."/>
            <person name="Davidsen T.M."/>
            <person name="Wayne K.J."/>
            <person name="Tettelin H."/>
            <person name="Glass J.I."/>
            <person name="Rusch D."/>
            <person name="Podicherti R."/>
            <person name="Tsui H.-C.T."/>
            <person name="Winkler M.E."/>
        </authorList>
    </citation>
    <scope>NUCLEOTIDE SEQUENCE</scope>
</reference>
<protein>
    <recommendedName>
        <fullName evidence="2">Nudix hydrolase domain-containing protein</fullName>
    </recommendedName>
</protein>
<evidence type="ECO:0000259" key="2">
    <source>
        <dbReference type="PROSITE" id="PS51462"/>
    </source>
</evidence>
<evidence type="ECO:0000256" key="1">
    <source>
        <dbReference type="ARBA" id="ARBA00022801"/>
    </source>
</evidence>
<dbReference type="GO" id="GO:0006754">
    <property type="term" value="P:ATP biosynthetic process"/>
    <property type="evidence" value="ECO:0007669"/>
    <property type="project" value="TreeGrafter"/>
</dbReference>
<evidence type="ECO:0000313" key="3">
    <source>
        <dbReference type="EMBL" id="SUZ88452.1"/>
    </source>
</evidence>
<dbReference type="GO" id="GO:0004081">
    <property type="term" value="F:bis(5'-nucleosyl)-tetraphosphatase (asymmetrical) activity"/>
    <property type="evidence" value="ECO:0007669"/>
    <property type="project" value="TreeGrafter"/>
</dbReference>
<accession>A0A381R9S9</accession>
<name>A0A381R9S9_9ZZZZ</name>
<dbReference type="PANTHER" id="PTHR21340">
    <property type="entry name" value="DIADENOSINE 5,5-P1,P4-TETRAPHOSPHATE PYROPHOSPHOHYDROLASE MUTT"/>
    <property type="match status" value="1"/>
</dbReference>
<proteinExistence type="predicted"/>
<gene>
    <name evidence="3" type="ORF">METZ01_LOCUS41306</name>
</gene>
<dbReference type="PANTHER" id="PTHR21340:SF0">
    <property type="entry name" value="BIS(5'-NUCLEOSYL)-TETRAPHOSPHATASE [ASYMMETRICAL]"/>
    <property type="match status" value="1"/>
</dbReference>
<dbReference type="PROSITE" id="PS00893">
    <property type="entry name" value="NUDIX_BOX"/>
    <property type="match status" value="1"/>
</dbReference>
<organism evidence="3">
    <name type="scientific">marine metagenome</name>
    <dbReference type="NCBI Taxonomy" id="408172"/>
    <lineage>
        <taxon>unclassified sequences</taxon>
        <taxon>metagenomes</taxon>
        <taxon>ecological metagenomes</taxon>
    </lineage>
</organism>
<dbReference type="SUPFAM" id="SSF55811">
    <property type="entry name" value="Nudix"/>
    <property type="match status" value="1"/>
</dbReference>
<dbReference type="CDD" id="cd03673">
    <property type="entry name" value="NUDIX_Ap6A_hydrolase"/>
    <property type="match status" value="1"/>
</dbReference>
<sequence length="161" mass="17833">MQARVKRTAGGVVVRMIEGVIHCLVIRDRYGQWGLPKGHLEHGESSKQAALREVNEETGLSNVELGLQLGVTDWSFRAKGGVVHKSGTFYLMYSDEGDPMPEFEEGITECVWVPAHEACSKIDYQNLHKIVQEAQRVLAGIGLRSKIDGQLKPTLETDESS</sequence>